<dbReference type="PANTHER" id="PTHR34473:SF3">
    <property type="entry name" value="TRANSMEMBRANE PROTEIN-RELATED"/>
    <property type="match status" value="1"/>
</dbReference>
<dbReference type="RefSeq" id="WP_129755176.1">
    <property type="nucleotide sequence ID" value="NZ_JAFKAA010000002.1"/>
</dbReference>
<evidence type="ECO:0000256" key="2">
    <source>
        <dbReference type="SAM" id="Phobius"/>
    </source>
</evidence>
<evidence type="ECO:0000313" key="4">
    <source>
        <dbReference type="EMBL" id="RYJ09445.1"/>
    </source>
</evidence>
<feature type="compositionally biased region" description="Polar residues" evidence="1">
    <location>
        <begin position="186"/>
        <end position="201"/>
    </location>
</feature>
<feature type="region of interest" description="Disordered" evidence="1">
    <location>
        <begin position="145"/>
        <end position="209"/>
    </location>
</feature>
<protein>
    <recommendedName>
        <fullName evidence="3">YdbS-like PH domain-containing protein</fullName>
    </recommendedName>
</protein>
<feature type="transmembrane region" description="Helical" evidence="2">
    <location>
        <begin position="411"/>
        <end position="432"/>
    </location>
</feature>
<accession>A0A482T9T5</accession>
<dbReference type="AlphaFoldDB" id="A0A482T9T5"/>
<evidence type="ECO:0000256" key="1">
    <source>
        <dbReference type="SAM" id="MobiDB-lite"/>
    </source>
</evidence>
<name>A0A482T9T5_HALHI</name>
<dbReference type="EMBL" id="RZIG01000002">
    <property type="protein sequence ID" value="RYJ09445.1"/>
    <property type="molecule type" value="Genomic_DNA"/>
</dbReference>
<gene>
    <name evidence="4" type="ORF">ELS20_05000</name>
</gene>
<dbReference type="PANTHER" id="PTHR34473">
    <property type="entry name" value="UPF0699 TRANSMEMBRANE PROTEIN YDBS"/>
    <property type="match status" value="1"/>
</dbReference>
<feature type="transmembrane region" description="Helical" evidence="2">
    <location>
        <begin position="37"/>
        <end position="59"/>
    </location>
</feature>
<reference evidence="4 5" key="1">
    <citation type="submission" date="2018-12" db="EMBL/GenBank/DDBJ databases">
        <title>Draft genome sequence of Haloarcula hispinica strain 18.1, an halophilic archaeon isolated from Chott El Jerid of Southern Tunisia.</title>
        <authorList>
            <person name="Najjari A."/>
            <person name="Ben Dhia O."/>
            <person name="Ferjani R."/>
            <person name="Mahjoubi M."/>
            <person name="Sghaier H."/>
            <person name="Elshahed M."/>
            <person name="Ouzari H.I."/>
            <person name="Cherid A."/>
            <person name="Youssef N."/>
        </authorList>
    </citation>
    <scope>NUCLEOTIDE SEQUENCE [LARGE SCALE GENOMIC DNA]</scope>
    <source>
        <strain evidence="4 5">18.1</strain>
    </source>
</reference>
<proteinExistence type="predicted"/>
<keyword evidence="2" id="KW-0472">Membrane</keyword>
<feature type="transmembrane region" description="Helical" evidence="2">
    <location>
        <begin position="280"/>
        <end position="305"/>
    </location>
</feature>
<feature type="transmembrane region" description="Helical" evidence="2">
    <location>
        <begin position="12"/>
        <end position="31"/>
    </location>
</feature>
<feature type="domain" description="YdbS-like PH" evidence="3">
    <location>
        <begin position="457"/>
        <end position="539"/>
    </location>
</feature>
<dbReference type="InterPro" id="IPR014529">
    <property type="entry name" value="UCP026631"/>
</dbReference>
<evidence type="ECO:0000259" key="3">
    <source>
        <dbReference type="Pfam" id="PF03703"/>
    </source>
</evidence>
<feature type="compositionally biased region" description="Low complexity" evidence="1">
    <location>
        <begin position="150"/>
        <end position="166"/>
    </location>
</feature>
<sequence length="561" mass="60944">MNRLHPRSAVLSVARAALQGGFFGFFGGSVGTGMLGLPAFAVPLLGLLGALTFGGYALARYFRFRYELDGDTLTVESGVFARQSRQIPLGRVQNLDVEQNILNRLLGLAIVRFETAGGSATEATLDAVDEAEVKRLRNYVRTHDRDEAAESAAETAGAVSGTATSGRSAHADLPGVTGPTPAHTGDAQTANDFEDSASASDTEPRDQPDGSLLFAFDQRELLTYALVSVRPAAPVLTLASLPLGMDVVWAVLRFNATLAGASLSGPVVRWLTGSPETTRLAVFAVLSVVQFLLLALVVSVALTVIEYYGFQLTQADGDLRYERGLLRRYSGNIPLEKVQTVTIRENVLMRRFGYATLAVETAGYSGGNQQSTQGVAVPLAPREEVYELARDIEPFGDLDFDRSPKRARRRYLARFSLAAAGLTAVAYAVDSLVLETGYWWVAALLFLTVVPAAHLRWRHRGYDLDESVLATRSGFWRRTTRIVPYYRLQTVFVTRSPFQRRRDLATVGADTASSSSLLGGIARVYDIDEDIAKELRDTLRERLTAHVAGLRTGDRASDADA</sequence>
<keyword evidence="2" id="KW-1133">Transmembrane helix</keyword>
<feature type="transmembrane region" description="Helical" evidence="2">
    <location>
        <begin position="247"/>
        <end position="268"/>
    </location>
</feature>
<feature type="domain" description="YdbS-like PH" evidence="3">
    <location>
        <begin position="61"/>
        <end position="139"/>
    </location>
</feature>
<dbReference type="InterPro" id="IPR005182">
    <property type="entry name" value="YdbS-like_PH"/>
</dbReference>
<dbReference type="Proteomes" id="UP000293535">
    <property type="component" value="Unassembled WGS sequence"/>
</dbReference>
<feature type="domain" description="YdbS-like PH" evidence="3">
    <location>
        <begin position="307"/>
        <end position="390"/>
    </location>
</feature>
<organism evidence="4 5">
    <name type="scientific">Haloarcula hispanica</name>
    <dbReference type="NCBI Taxonomy" id="51589"/>
    <lineage>
        <taxon>Archaea</taxon>
        <taxon>Methanobacteriati</taxon>
        <taxon>Methanobacteriota</taxon>
        <taxon>Stenosarchaea group</taxon>
        <taxon>Halobacteria</taxon>
        <taxon>Halobacteriales</taxon>
        <taxon>Haloarculaceae</taxon>
        <taxon>Haloarcula</taxon>
    </lineage>
</organism>
<dbReference type="Pfam" id="PF03703">
    <property type="entry name" value="bPH_2"/>
    <property type="match status" value="3"/>
</dbReference>
<keyword evidence="2" id="KW-0812">Transmembrane</keyword>
<evidence type="ECO:0000313" key="5">
    <source>
        <dbReference type="Proteomes" id="UP000293535"/>
    </source>
</evidence>
<dbReference type="PIRSF" id="PIRSF026631">
    <property type="entry name" value="UCP026631"/>
    <property type="match status" value="1"/>
</dbReference>
<comment type="caution">
    <text evidence="4">The sequence shown here is derived from an EMBL/GenBank/DDBJ whole genome shotgun (WGS) entry which is preliminary data.</text>
</comment>
<feature type="transmembrane region" description="Helical" evidence="2">
    <location>
        <begin position="438"/>
        <end position="457"/>
    </location>
</feature>